<feature type="domain" description="HTH iclR-type" evidence="8">
    <location>
        <begin position="31"/>
        <end position="92"/>
    </location>
</feature>
<dbReference type="InterPro" id="IPR014757">
    <property type="entry name" value="Tscrpt_reg_IclR_C"/>
</dbReference>
<dbReference type="InterPro" id="IPR005471">
    <property type="entry name" value="Tscrpt_reg_IclR_N"/>
</dbReference>
<evidence type="ECO:0000256" key="6">
    <source>
        <dbReference type="ARBA" id="ARBA00070406"/>
    </source>
</evidence>
<dbReference type="GO" id="GO:0006071">
    <property type="term" value="P:glycerol metabolic process"/>
    <property type="evidence" value="ECO:0007669"/>
    <property type="project" value="UniProtKB-KW"/>
</dbReference>
<comment type="function">
    <text evidence="5">May be an activator protein for the gylABX operon.</text>
</comment>
<dbReference type="EMBL" id="QGUI01000500">
    <property type="protein sequence ID" value="PZM95199.1"/>
    <property type="molecule type" value="Genomic_DNA"/>
</dbReference>
<protein>
    <recommendedName>
        <fullName evidence="6">Glycerol operon regulatory protein</fullName>
    </recommendedName>
</protein>
<accession>A0A2W4L2U5</accession>
<dbReference type="Pfam" id="PF01614">
    <property type="entry name" value="IclR_C"/>
    <property type="match status" value="1"/>
</dbReference>
<dbReference type="PANTHER" id="PTHR30136:SF24">
    <property type="entry name" value="HTH-TYPE TRANSCRIPTIONAL REPRESSOR ALLR"/>
    <property type="match status" value="1"/>
</dbReference>
<organism evidence="10">
    <name type="scientific">Thermocrispum agreste</name>
    <dbReference type="NCBI Taxonomy" id="37925"/>
    <lineage>
        <taxon>Bacteria</taxon>
        <taxon>Bacillati</taxon>
        <taxon>Actinomycetota</taxon>
        <taxon>Actinomycetes</taxon>
        <taxon>Pseudonocardiales</taxon>
        <taxon>Pseudonocardiaceae</taxon>
        <taxon>Thermocrispum</taxon>
    </lineage>
</organism>
<name>A0A2W4L2U5_9PSEU</name>
<dbReference type="InterPro" id="IPR036388">
    <property type="entry name" value="WH-like_DNA-bd_sf"/>
</dbReference>
<evidence type="ECO:0000313" key="10">
    <source>
        <dbReference type="EMBL" id="PZM95199.1"/>
    </source>
</evidence>
<dbReference type="InterPro" id="IPR036390">
    <property type="entry name" value="WH_DNA-bd_sf"/>
</dbReference>
<dbReference type="STRING" id="1111738.GCA_000427905_03435"/>
<dbReference type="GO" id="GO:0003677">
    <property type="term" value="F:DNA binding"/>
    <property type="evidence" value="ECO:0007669"/>
    <property type="project" value="UniProtKB-KW"/>
</dbReference>
<evidence type="ECO:0000256" key="1">
    <source>
        <dbReference type="ARBA" id="ARBA00022798"/>
    </source>
</evidence>
<dbReference type="Gene3D" id="1.10.10.10">
    <property type="entry name" value="Winged helix-like DNA-binding domain superfamily/Winged helix DNA-binding domain"/>
    <property type="match status" value="1"/>
</dbReference>
<evidence type="ECO:0000259" key="8">
    <source>
        <dbReference type="PROSITE" id="PS51077"/>
    </source>
</evidence>
<dbReference type="InterPro" id="IPR050707">
    <property type="entry name" value="HTH_MetabolicPath_Reg"/>
</dbReference>
<evidence type="ECO:0000256" key="5">
    <source>
        <dbReference type="ARBA" id="ARBA00058938"/>
    </source>
</evidence>
<dbReference type="InterPro" id="IPR029016">
    <property type="entry name" value="GAF-like_dom_sf"/>
</dbReference>
<feature type="region of interest" description="Disordered" evidence="7">
    <location>
        <begin position="1"/>
        <end position="29"/>
    </location>
</feature>
<dbReference type="AlphaFoldDB" id="A0A2W4L2U5"/>
<dbReference type="Pfam" id="PF09339">
    <property type="entry name" value="HTH_IclR"/>
    <property type="match status" value="1"/>
</dbReference>
<dbReference type="GO" id="GO:0045892">
    <property type="term" value="P:negative regulation of DNA-templated transcription"/>
    <property type="evidence" value="ECO:0007669"/>
    <property type="project" value="TreeGrafter"/>
</dbReference>
<feature type="domain" description="IclR-ED" evidence="9">
    <location>
        <begin position="93"/>
        <end position="275"/>
    </location>
</feature>
<keyword evidence="4" id="KW-0804">Transcription</keyword>
<evidence type="ECO:0000256" key="2">
    <source>
        <dbReference type="ARBA" id="ARBA00023015"/>
    </source>
</evidence>
<dbReference type="SUPFAM" id="SSF55781">
    <property type="entry name" value="GAF domain-like"/>
    <property type="match status" value="1"/>
</dbReference>
<dbReference type="GO" id="GO:0003700">
    <property type="term" value="F:DNA-binding transcription factor activity"/>
    <property type="evidence" value="ECO:0007669"/>
    <property type="project" value="TreeGrafter"/>
</dbReference>
<dbReference type="SMART" id="SM00346">
    <property type="entry name" value="HTH_ICLR"/>
    <property type="match status" value="1"/>
</dbReference>
<dbReference type="PROSITE" id="PS51077">
    <property type="entry name" value="HTH_ICLR"/>
    <property type="match status" value="1"/>
</dbReference>
<evidence type="ECO:0000256" key="4">
    <source>
        <dbReference type="ARBA" id="ARBA00023163"/>
    </source>
</evidence>
<dbReference type="FunFam" id="1.10.10.10:FF:000056">
    <property type="entry name" value="IclR family transcriptional regulator"/>
    <property type="match status" value="1"/>
</dbReference>
<dbReference type="Gene3D" id="3.30.450.40">
    <property type="match status" value="1"/>
</dbReference>
<evidence type="ECO:0000259" key="9">
    <source>
        <dbReference type="PROSITE" id="PS51078"/>
    </source>
</evidence>
<dbReference type="SUPFAM" id="SSF46785">
    <property type="entry name" value="Winged helix' DNA-binding domain"/>
    <property type="match status" value="1"/>
</dbReference>
<keyword evidence="1" id="KW-0319">Glycerol metabolism</keyword>
<sequence>MNLPASTGHSADRDLLDSDGVTSQERRSGGVQSVERAISILEFLARYGWSGVTDIGNALGVHKSTAFRLLSTLEAGGLVEQHADSGKYRLGGGLARLARSVSDEPNLSQQARPGCEWLARHTEETVTLNVLEGTECVTIDQIASTSFVVSRSWLGRQTPLHCTSPGKIFLAFMPEEQLAEVLSAPLTRYTERTLVDEAQLRAEISRVRVNGYAVAVDELEDGLTSAAAPVRDQQGEVVAAMGISGPSYRLDADQLKKLVPLVCQAADMASARLGYRTGA</sequence>
<gene>
    <name evidence="10" type="ORF">DIU77_12770</name>
</gene>
<comment type="caution">
    <text evidence="10">The sequence shown here is derived from an EMBL/GenBank/DDBJ whole genome shotgun (WGS) entry which is preliminary data.</text>
</comment>
<dbReference type="PROSITE" id="PS51078">
    <property type="entry name" value="ICLR_ED"/>
    <property type="match status" value="1"/>
</dbReference>
<keyword evidence="3" id="KW-0238">DNA-binding</keyword>
<proteinExistence type="predicted"/>
<dbReference type="PANTHER" id="PTHR30136">
    <property type="entry name" value="HELIX-TURN-HELIX TRANSCRIPTIONAL REGULATOR, ICLR FAMILY"/>
    <property type="match status" value="1"/>
</dbReference>
<evidence type="ECO:0000256" key="3">
    <source>
        <dbReference type="ARBA" id="ARBA00023125"/>
    </source>
</evidence>
<keyword evidence="2" id="KW-0805">Transcription regulation</keyword>
<evidence type="ECO:0000256" key="7">
    <source>
        <dbReference type="SAM" id="MobiDB-lite"/>
    </source>
</evidence>
<reference evidence="10" key="1">
    <citation type="submission" date="2018-05" db="EMBL/GenBank/DDBJ databases">
        <authorList>
            <person name="Lanie J.A."/>
            <person name="Ng W.-L."/>
            <person name="Kazmierczak K.M."/>
            <person name="Andrzejewski T.M."/>
            <person name="Davidsen T.M."/>
            <person name="Wayne K.J."/>
            <person name="Tettelin H."/>
            <person name="Glass J.I."/>
            <person name="Rusch D."/>
            <person name="Podicherti R."/>
            <person name="Tsui H.-C.T."/>
            <person name="Winkler M.E."/>
        </authorList>
    </citation>
    <scope>NUCLEOTIDE SEQUENCE</scope>
    <source>
        <strain evidence="10">ZC4RG45</strain>
    </source>
</reference>